<gene>
    <name evidence="2" type="ORF">SK128_027676</name>
</gene>
<evidence type="ECO:0000256" key="1">
    <source>
        <dbReference type="SAM" id="SignalP"/>
    </source>
</evidence>
<reference evidence="2 3" key="1">
    <citation type="submission" date="2023-11" db="EMBL/GenBank/DDBJ databases">
        <title>Halocaridina rubra genome assembly.</title>
        <authorList>
            <person name="Smith C."/>
        </authorList>
    </citation>
    <scope>NUCLEOTIDE SEQUENCE [LARGE SCALE GENOMIC DNA]</scope>
    <source>
        <strain evidence="2">EP-1</strain>
        <tissue evidence="2">Whole</tissue>
    </source>
</reference>
<dbReference type="AlphaFoldDB" id="A0AAN8XGP2"/>
<protein>
    <submittedName>
        <fullName evidence="2">Uncharacterized protein</fullName>
    </submittedName>
</protein>
<comment type="caution">
    <text evidence="2">The sequence shown here is derived from an EMBL/GenBank/DDBJ whole genome shotgun (WGS) entry which is preliminary data.</text>
</comment>
<name>A0AAN8XGP2_HALRR</name>
<feature type="chain" id="PRO_5043022304" evidence="1">
    <location>
        <begin position="17"/>
        <end position="137"/>
    </location>
</feature>
<organism evidence="2 3">
    <name type="scientific">Halocaridina rubra</name>
    <name type="common">Hawaiian red shrimp</name>
    <dbReference type="NCBI Taxonomy" id="373956"/>
    <lineage>
        <taxon>Eukaryota</taxon>
        <taxon>Metazoa</taxon>
        <taxon>Ecdysozoa</taxon>
        <taxon>Arthropoda</taxon>
        <taxon>Crustacea</taxon>
        <taxon>Multicrustacea</taxon>
        <taxon>Malacostraca</taxon>
        <taxon>Eumalacostraca</taxon>
        <taxon>Eucarida</taxon>
        <taxon>Decapoda</taxon>
        <taxon>Pleocyemata</taxon>
        <taxon>Caridea</taxon>
        <taxon>Atyoidea</taxon>
        <taxon>Atyidae</taxon>
        <taxon>Halocaridina</taxon>
    </lineage>
</organism>
<evidence type="ECO:0000313" key="2">
    <source>
        <dbReference type="EMBL" id="KAK7080008.1"/>
    </source>
</evidence>
<feature type="signal peptide" evidence="1">
    <location>
        <begin position="1"/>
        <end position="16"/>
    </location>
</feature>
<keyword evidence="3" id="KW-1185">Reference proteome</keyword>
<proteinExistence type="predicted"/>
<evidence type="ECO:0000313" key="3">
    <source>
        <dbReference type="Proteomes" id="UP001381693"/>
    </source>
</evidence>
<dbReference type="Proteomes" id="UP001381693">
    <property type="component" value="Unassembled WGS sequence"/>
</dbReference>
<dbReference type="EMBL" id="JAXCGZ010006199">
    <property type="protein sequence ID" value="KAK7080008.1"/>
    <property type="molecule type" value="Genomic_DNA"/>
</dbReference>
<keyword evidence="1" id="KW-0732">Signal</keyword>
<sequence length="137" mass="15621">MKIALLLLSLVALVWSQGNNECHCGMFITVEAGELEVHRLPPINLNDCSEANECMLKCLEEWRFVYDNGGLDFQRPSSNLTFGEESCRTLENRFNMPDLDPTPVYNYYKICENPWMWDGAVSEDDLCCVSGQYPGHC</sequence>
<accession>A0AAN8XGP2</accession>